<evidence type="ECO:0000259" key="1">
    <source>
        <dbReference type="Pfam" id="PF01425"/>
    </source>
</evidence>
<dbReference type="InterPro" id="IPR023631">
    <property type="entry name" value="Amidase_dom"/>
</dbReference>
<dbReference type="PANTHER" id="PTHR11895">
    <property type="entry name" value="TRANSAMIDASE"/>
    <property type="match status" value="1"/>
</dbReference>
<name>A0A382NJE9_9ZZZZ</name>
<feature type="non-terminal residue" evidence="2">
    <location>
        <position position="135"/>
    </location>
</feature>
<organism evidence="2">
    <name type="scientific">marine metagenome</name>
    <dbReference type="NCBI Taxonomy" id="408172"/>
    <lineage>
        <taxon>unclassified sequences</taxon>
        <taxon>metagenomes</taxon>
        <taxon>ecological metagenomes</taxon>
    </lineage>
</organism>
<dbReference type="SUPFAM" id="SSF75304">
    <property type="entry name" value="Amidase signature (AS) enzymes"/>
    <property type="match status" value="1"/>
</dbReference>
<evidence type="ECO:0000313" key="2">
    <source>
        <dbReference type="EMBL" id="SVC60417.1"/>
    </source>
</evidence>
<feature type="domain" description="Amidase" evidence="1">
    <location>
        <begin position="29"/>
        <end position="135"/>
    </location>
</feature>
<proteinExistence type="predicted"/>
<dbReference type="PANTHER" id="PTHR11895:SF176">
    <property type="entry name" value="AMIDASE AMID-RELATED"/>
    <property type="match status" value="1"/>
</dbReference>
<dbReference type="AlphaFoldDB" id="A0A382NJE9"/>
<protein>
    <recommendedName>
        <fullName evidence="1">Amidase domain-containing protein</fullName>
    </recommendedName>
</protein>
<sequence>MTTSQTNLYHLTIREASALLKSGQLSPVELTQSFLDRIEATDDRLHSFIIVLKEQALDEARLAEAEIRRGDYKGPLHGIPFALKDLYDTAGITTTSGSKVDIDRVPTEDATTTARLKAAGGILLGKLAMHEFALG</sequence>
<dbReference type="EMBL" id="UINC01100394">
    <property type="protein sequence ID" value="SVC60417.1"/>
    <property type="molecule type" value="Genomic_DNA"/>
</dbReference>
<reference evidence="2" key="1">
    <citation type="submission" date="2018-05" db="EMBL/GenBank/DDBJ databases">
        <authorList>
            <person name="Lanie J.A."/>
            <person name="Ng W.-L."/>
            <person name="Kazmierczak K.M."/>
            <person name="Andrzejewski T.M."/>
            <person name="Davidsen T.M."/>
            <person name="Wayne K.J."/>
            <person name="Tettelin H."/>
            <person name="Glass J.I."/>
            <person name="Rusch D."/>
            <person name="Podicherti R."/>
            <person name="Tsui H.-C.T."/>
            <person name="Winkler M.E."/>
        </authorList>
    </citation>
    <scope>NUCLEOTIDE SEQUENCE</scope>
</reference>
<dbReference type="InterPro" id="IPR000120">
    <property type="entry name" value="Amidase"/>
</dbReference>
<dbReference type="Pfam" id="PF01425">
    <property type="entry name" value="Amidase"/>
    <property type="match status" value="1"/>
</dbReference>
<accession>A0A382NJE9</accession>
<dbReference type="GO" id="GO:0003824">
    <property type="term" value="F:catalytic activity"/>
    <property type="evidence" value="ECO:0007669"/>
    <property type="project" value="InterPro"/>
</dbReference>
<dbReference type="InterPro" id="IPR036928">
    <property type="entry name" value="AS_sf"/>
</dbReference>
<gene>
    <name evidence="2" type="ORF">METZ01_LOCUS313271</name>
</gene>
<dbReference type="Gene3D" id="3.90.1300.10">
    <property type="entry name" value="Amidase signature (AS) domain"/>
    <property type="match status" value="1"/>
</dbReference>